<proteinExistence type="predicted"/>
<feature type="domain" description="HTH luxR-type" evidence="1">
    <location>
        <begin position="696"/>
        <end position="761"/>
    </location>
</feature>
<dbReference type="Gene3D" id="3.40.50.300">
    <property type="entry name" value="P-loop containing nucleotide triphosphate hydrolases"/>
    <property type="match status" value="1"/>
</dbReference>
<comment type="caution">
    <text evidence="2">The sequence shown here is derived from an EMBL/GenBank/DDBJ whole genome shotgun (WGS) entry which is preliminary data.</text>
</comment>
<dbReference type="Proteomes" id="UP000247892">
    <property type="component" value="Unassembled WGS sequence"/>
</dbReference>
<organism evidence="2 3">
    <name type="scientific">Prauserella flavalba</name>
    <dbReference type="NCBI Taxonomy" id="1477506"/>
    <lineage>
        <taxon>Bacteria</taxon>
        <taxon>Bacillati</taxon>
        <taxon>Actinomycetota</taxon>
        <taxon>Actinomycetes</taxon>
        <taxon>Pseudonocardiales</taxon>
        <taxon>Pseudonocardiaceae</taxon>
        <taxon>Prauserella</taxon>
    </lineage>
</organism>
<dbReference type="InterPro" id="IPR049945">
    <property type="entry name" value="AAA_22"/>
</dbReference>
<dbReference type="SUPFAM" id="SSF52540">
    <property type="entry name" value="P-loop containing nucleoside triphosphate hydrolases"/>
    <property type="match status" value="1"/>
</dbReference>
<protein>
    <recommendedName>
        <fullName evidence="1">HTH luxR-type domain-containing protein</fullName>
    </recommendedName>
</protein>
<dbReference type="SMART" id="SM00421">
    <property type="entry name" value="HTH_LUXR"/>
    <property type="match status" value="1"/>
</dbReference>
<dbReference type="InterPro" id="IPR011990">
    <property type="entry name" value="TPR-like_helical_dom_sf"/>
</dbReference>
<dbReference type="PROSITE" id="PS00622">
    <property type="entry name" value="HTH_LUXR_1"/>
    <property type="match status" value="1"/>
</dbReference>
<evidence type="ECO:0000313" key="3">
    <source>
        <dbReference type="Proteomes" id="UP000247892"/>
    </source>
</evidence>
<dbReference type="Gene3D" id="1.25.40.10">
    <property type="entry name" value="Tetratricopeptide repeat domain"/>
    <property type="match status" value="1"/>
</dbReference>
<accession>A0A318LQN2</accession>
<name>A0A318LQN2_9PSEU</name>
<dbReference type="GO" id="GO:0016887">
    <property type="term" value="F:ATP hydrolysis activity"/>
    <property type="evidence" value="ECO:0007669"/>
    <property type="project" value="InterPro"/>
</dbReference>
<dbReference type="GO" id="GO:0003677">
    <property type="term" value="F:DNA binding"/>
    <property type="evidence" value="ECO:0007669"/>
    <property type="project" value="InterPro"/>
</dbReference>
<dbReference type="InterPro" id="IPR016032">
    <property type="entry name" value="Sig_transdc_resp-reg_C-effctor"/>
</dbReference>
<dbReference type="GO" id="GO:0006355">
    <property type="term" value="P:regulation of DNA-templated transcription"/>
    <property type="evidence" value="ECO:0007669"/>
    <property type="project" value="InterPro"/>
</dbReference>
<dbReference type="OrthoDB" id="9812579at2"/>
<dbReference type="InterPro" id="IPR036388">
    <property type="entry name" value="WH-like_DNA-bd_sf"/>
</dbReference>
<dbReference type="Pfam" id="PF13401">
    <property type="entry name" value="AAA_22"/>
    <property type="match status" value="1"/>
</dbReference>
<dbReference type="Gene3D" id="1.10.10.10">
    <property type="entry name" value="Winged helix-like DNA-binding domain superfamily/Winged helix DNA-binding domain"/>
    <property type="match status" value="1"/>
</dbReference>
<dbReference type="PANTHER" id="PTHR47691">
    <property type="entry name" value="REGULATOR-RELATED"/>
    <property type="match status" value="1"/>
</dbReference>
<dbReference type="AlphaFoldDB" id="A0A318LQN2"/>
<dbReference type="InterPro" id="IPR027417">
    <property type="entry name" value="P-loop_NTPase"/>
</dbReference>
<keyword evidence="3" id="KW-1185">Reference proteome</keyword>
<gene>
    <name evidence="2" type="ORF">BA062_07785</name>
</gene>
<dbReference type="PRINTS" id="PR00364">
    <property type="entry name" value="DISEASERSIST"/>
</dbReference>
<dbReference type="Pfam" id="PF00196">
    <property type="entry name" value="GerE"/>
    <property type="match status" value="1"/>
</dbReference>
<dbReference type="PANTHER" id="PTHR47691:SF3">
    <property type="entry name" value="HTH-TYPE TRANSCRIPTIONAL REGULATOR RV0890C-RELATED"/>
    <property type="match status" value="1"/>
</dbReference>
<evidence type="ECO:0000313" key="2">
    <source>
        <dbReference type="EMBL" id="PXY36822.1"/>
    </source>
</evidence>
<dbReference type="PROSITE" id="PS50043">
    <property type="entry name" value="HTH_LUXR_2"/>
    <property type="match status" value="1"/>
</dbReference>
<dbReference type="SUPFAM" id="SSF46894">
    <property type="entry name" value="C-terminal effector domain of the bipartite response regulators"/>
    <property type="match status" value="1"/>
</dbReference>
<reference evidence="2 3" key="1">
    <citation type="submission" date="2016-07" db="EMBL/GenBank/DDBJ databases">
        <title>Draft genome sequence of Prauserella sp. YIM 121212, isolated from alkaline soil.</title>
        <authorList>
            <person name="Ruckert C."/>
            <person name="Albersmeier A."/>
            <person name="Jiang C.-L."/>
            <person name="Jiang Y."/>
            <person name="Kalinowski J."/>
            <person name="Schneider O."/>
            <person name="Winkler A."/>
            <person name="Zotchev S.B."/>
        </authorList>
    </citation>
    <scope>NUCLEOTIDE SEQUENCE [LARGE SCALE GENOMIC DNA]</scope>
    <source>
        <strain evidence="2 3">YIM 121212</strain>
    </source>
</reference>
<evidence type="ECO:0000259" key="1">
    <source>
        <dbReference type="PROSITE" id="PS50043"/>
    </source>
</evidence>
<dbReference type="EMBL" id="MASU01000005">
    <property type="protein sequence ID" value="PXY36822.1"/>
    <property type="molecule type" value="Genomic_DNA"/>
</dbReference>
<dbReference type="CDD" id="cd06170">
    <property type="entry name" value="LuxR_C_like"/>
    <property type="match status" value="1"/>
</dbReference>
<dbReference type="PRINTS" id="PR00038">
    <property type="entry name" value="HTHLUXR"/>
</dbReference>
<dbReference type="InterPro" id="IPR000792">
    <property type="entry name" value="Tscrpt_reg_LuxR_C"/>
</dbReference>
<dbReference type="SUPFAM" id="SSF48452">
    <property type="entry name" value="TPR-like"/>
    <property type="match status" value="1"/>
</dbReference>
<sequence>MTSFVGRRHDLAALAAHLRESRLVTLTGPGGVGKTRTALEVAGRATFPDGVHVAELASVTDPTQLAPAVATALGVADQSNRAAADRVIGHLRGRTALLLLDNCEHLLDAGARFVTRLLDALPGLRVLATSREPLGIAGEQVHLLTPLAVPSDADVASAGSLDHVPAVRLLVDRARAVLPGFVVTPDNREAVAQLCKQLDGMPLAIELAALRLRSLSVSQVVARLHRRFQLLSSGHRGAGPRHRSLRALIDWSHDLCGPDERLLWARLAVFPSAVGLEPIEGVCGFGELTDDRLLDAIDGLVGKSVLVAERTGERIRYRQFVTLREYGLELLDASGERELLHRRHRDHYRARAAAMVERWCGPHQAEDLAQLREDHPNLLAALAWSADTPGEERAGADLASLLRYHWIAGGFLTYGRRWLERLLDRLEPAVPERGHALWVAAWVALIQGDRGVARGYLGECARIAEDLGDVAMAGHAAHWRALLNLFEGDLQPSIRLYREAIRIHREVGDPGAELTAAFQLAMAQAYAGREHEALRTCREVRELSGRHGELWAHGYALWVSAICHVHLGERVAAREAITGTMEIERDFRDGVCTALSTEVASWVAAAYGHVENAAVLAAVAGSVWRQLGTTLEAFGPHALADARDCAARIEEALGAERALAIRERYANVTVSEAVALGLELAAHAGPPVRRAPRACGSEPVAPLTRREQEVATLIADGLSNKEIAERLTISSRTVDGHVERILRKLDFSSRTQVASWVAASAAG</sequence>